<name>A0A1X2HAL6_SYNRA</name>
<reference evidence="2 3" key="1">
    <citation type="submission" date="2016-07" db="EMBL/GenBank/DDBJ databases">
        <title>Pervasive Adenine N6-methylation of Active Genes in Fungi.</title>
        <authorList>
            <consortium name="DOE Joint Genome Institute"/>
            <person name="Mondo S.J."/>
            <person name="Dannebaum R.O."/>
            <person name="Kuo R.C."/>
            <person name="Labutti K."/>
            <person name="Haridas S."/>
            <person name="Kuo A."/>
            <person name="Salamov A."/>
            <person name="Ahrendt S.R."/>
            <person name="Lipzen A."/>
            <person name="Sullivan W."/>
            <person name="Andreopoulos W.B."/>
            <person name="Clum A."/>
            <person name="Lindquist E."/>
            <person name="Daum C."/>
            <person name="Ramamoorthy G.K."/>
            <person name="Gryganskyi A."/>
            <person name="Culley D."/>
            <person name="Magnuson J.K."/>
            <person name="James T.Y."/>
            <person name="O'Malley M.A."/>
            <person name="Stajich J.E."/>
            <person name="Spatafora J.W."/>
            <person name="Visel A."/>
            <person name="Grigoriev I.V."/>
        </authorList>
    </citation>
    <scope>NUCLEOTIDE SEQUENCE [LARGE SCALE GENOMIC DNA]</scope>
    <source>
        <strain evidence="2 3">NRRL 2496</strain>
    </source>
</reference>
<dbReference type="InterPro" id="IPR003607">
    <property type="entry name" value="HD/PDEase_dom"/>
</dbReference>
<evidence type="ECO:0000313" key="3">
    <source>
        <dbReference type="Proteomes" id="UP000242180"/>
    </source>
</evidence>
<keyword evidence="3" id="KW-1185">Reference proteome</keyword>
<dbReference type="Pfam" id="PF01966">
    <property type="entry name" value="HD"/>
    <property type="match status" value="1"/>
</dbReference>
<dbReference type="Gene3D" id="1.10.3210.50">
    <property type="match status" value="1"/>
</dbReference>
<dbReference type="InterPro" id="IPR006674">
    <property type="entry name" value="HD_domain"/>
</dbReference>
<dbReference type="STRING" id="13706.A0A1X2HAL6"/>
<evidence type="ECO:0000313" key="2">
    <source>
        <dbReference type="EMBL" id="ORY95685.1"/>
    </source>
</evidence>
<dbReference type="InParanoid" id="A0A1X2HAL6"/>
<dbReference type="SMART" id="SM00471">
    <property type="entry name" value="HDc"/>
    <property type="match status" value="1"/>
</dbReference>
<accession>A0A1X2HAL6</accession>
<dbReference type="AlphaFoldDB" id="A0A1X2HAL6"/>
<dbReference type="OrthoDB" id="16547at2759"/>
<dbReference type="PANTHER" id="PTHR33594">
    <property type="entry name" value="SUPERFAMILY HYDROLASE, PUTATIVE (AFU_ORTHOLOGUE AFUA_1G03035)-RELATED"/>
    <property type="match status" value="1"/>
</dbReference>
<gene>
    <name evidence="2" type="ORF">BCR43DRAFT_309449</name>
</gene>
<dbReference type="SUPFAM" id="SSF109604">
    <property type="entry name" value="HD-domain/PDEase-like"/>
    <property type="match status" value="1"/>
</dbReference>
<evidence type="ECO:0000259" key="1">
    <source>
        <dbReference type="SMART" id="SM00471"/>
    </source>
</evidence>
<sequence>MVIEATRTMVSRRMSQLDPSHDMLHVERVRRLALEVADPAADRDVIELAALCHDLNDAKYSGMVDGAIDIEAFLSNHDYPKANLVATIVQHIGYRKEIKWNDATDDPVNVTWRNTCLELHAVQDADKLDAMGAFGIMRCMAFSGARQRPLYDPDQADTAVGHYYDKLMHLSKMMRTERGKVLAKKRDSFMKDFVEHVRQEYDLVM</sequence>
<comment type="caution">
    <text evidence="2">The sequence shown here is derived from an EMBL/GenBank/DDBJ whole genome shotgun (WGS) entry which is preliminary data.</text>
</comment>
<dbReference type="EMBL" id="MCGN01000006">
    <property type="protein sequence ID" value="ORY95685.1"/>
    <property type="molecule type" value="Genomic_DNA"/>
</dbReference>
<protein>
    <recommendedName>
        <fullName evidence="1">HD/PDEase domain-containing protein</fullName>
    </recommendedName>
</protein>
<feature type="domain" description="HD/PDEase" evidence="1">
    <location>
        <begin position="18"/>
        <end position="140"/>
    </location>
</feature>
<dbReference type="Proteomes" id="UP000242180">
    <property type="component" value="Unassembled WGS sequence"/>
</dbReference>
<dbReference type="CDD" id="cd00077">
    <property type="entry name" value="HDc"/>
    <property type="match status" value="1"/>
</dbReference>
<dbReference type="PANTHER" id="PTHR33594:SF1">
    <property type="entry name" value="HD_PDEASE DOMAIN-CONTAINING PROTEIN"/>
    <property type="match status" value="1"/>
</dbReference>
<proteinExistence type="predicted"/>
<organism evidence="2 3">
    <name type="scientific">Syncephalastrum racemosum</name>
    <name type="common">Filamentous fungus</name>
    <dbReference type="NCBI Taxonomy" id="13706"/>
    <lineage>
        <taxon>Eukaryota</taxon>
        <taxon>Fungi</taxon>
        <taxon>Fungi incertae sedis</taxon>
        <taxon>Mucoromycota</taxon>
        <taxon>Mucoromycotina</taxon>
        <taxon>Mucoromycetes</taxon>
        <taxon>Mucorales</taxon>
        <taxon>Syncephalastraceae</taxon>
        <taxon>Syncephalastrum</taxon>
    </lineage>
</organism>
<dbReference type="OMA" id="YDNSHDY"/>